<dbReference type="InterPro" id="IPR036390">
    <property type="entry name" value="WH_DNA-bd_sf"/>
</dbReference>
<gene>
    <name evidence="1" type="ORF">VAMP_211n55</name>
</gene>
<reference evidence="1 2" key="1">
    <citation type="journal article" date="2021" name="Nat. Commun.">
        <title>Reductive evolution and unique predatory mode in the CPR bacterium Vampirococcus lugosii.</title>
        <authorList>
            <person name="Moreira D."/>
            <person name="Zivanovic Y."/>
            <person name="Lopez-Archilla A.I."/>
            <person name="Iniesto M."/>
            <person name="Lopez-Garcia P."/>
        </authorList>
    </citation>
    <scope>NUCLEOTIDE SEQUENCE [LARGE SCALE GENOMIC DNA]</scope>
    <source>
        <strain evidence="1">Chiprana</strain>
    </source>
</reference>
<comment type="caution">
    <text evidence="1">The sequence shown here is derived from an EMBL/GenBank/DDBJ whole genome shotgun (WGS) entry which is preliminary data.</text>
</comment>
<sequence>MNIEKFLGSKTRAGILKYLLFKRQGISMRALENDLNWSFSAIKKQVDSLLEAGIIFIDKDINKWSIYLDKDISDLIRKIFLYSLEFELKKTFEKYDTVISNFFLGKVFGNKIDYDIIVIYNICEEEILQQIKKDISNIFSDFYIENIAVVFMSSEDFKKRYRLADKFVLSVITNCK</sequence>
<keyword evidence="1" id="KW-0238">DNA-binding</keyword>
<dbReference type="RefSeq" id="WP_213349633.1">
    <property type="nucleotide sequence ID" value="NZ_JAEDAM010000059.1"/>
</dbReference>
<organism evidence="1 2">
    <name type="scientific">Candidatus Vampirococcus lugosii</name>
    <dbReference type="NCBI Taxonomy" id="2789015"/>
    <lineage>
        <taxon>Bacteria</taxon>
        <taxon>Candidatus Absconditibacteriota</taxon>
        <taxon>Vampirococcus</taxon>
    </lineage>
</organism>
<protein>
    <submittedName>
        <fullName evidence="1">DNA-binding transcriptional regulator, ArsR family</fullName>
    </submittedName>
</protein>
<accession>A0ABS5QM09</accession>
<dbReference type="SUPFAM" id="SSF46785">
    <property type="entry name" value="Winged helix' DNA-binding domain"/>
    <property type="match status" value="1"/>
</dbReference>
<keyword evidence="2" id="KW-1185">Reference proteome</keyword>
<dbReference type="EMBL" id="JAEDAM010000059">
    <property type="protein sequence ID" value="MBS8122240.1"/>
    <property type="molecule type" value="Genomic_DNA"/>
</dbReference>
<proteinExistence type="predicted"/>
<dbReference type="GO" id="GO:0003677">
    <property type="term" value="F:DNA binding"/>
    <property type="evidence" value="ECO:0007669"/>
    <property type="project" value="UniProtKB-KW"/>
</dbReference>
<evidence type="ECO:0000313" key="1">
    <source>
        <dbReference type="EMBL" id="MBS8122240.1"/>
    </source>
</evidence>
<dbReference type="Gene3D" id="1.10.10.10">
    <property type="entry name" value="Winged helix-like DNA-binding domain superfamily/Winged helix DNA-binding domain"/>
    <property type="match status" value="1"/>
</dbReference>
<name>A0ABS5QM09_9BACT</name>
<evidence type="ECO:0000313" key="2">
    <source>
        <dbReference type="Proteomes" id="UP000680365"/>
    </source>
</evidence>
<dbReference type="InterPro" id="IPR036388">
    <property type="entry name" value="WH-like_DNA-bd_sf"/>
</dbReference>
<dbReference type="Proteomes" id="UP000680365">
    <property type="component" value="Unassembled WGS sequence"/>
</dbReference>